<dbReference type="PANTHER" id="PTHR44019">
    <property type="entry name" value="WD REPEAT-CONTAINING PROTEIN 55"/>
    <property type="match status" value="1"/>
</dbReference>
<reference evidence="6 7" key="1">
    <citation type="submission" date="2023-07" db="EMBL/GenBank/DDBJ databases">
        <title>Sequencing the genomes of 1000 actinobacteria strains.</title>
        <authorList>
            <person name="Klenk H.-P."/>
        </authorList>
    </citation>
    <scope>NUCLEOTIDE SEQUENCE [LARGE SCALE GENOMIC DNA]</scope>
    <source>
        <strain evidence="6 7">DSM 44109</strain>
    </source>
</reference>
<dbReference type="Gene3D" id="3.40.50.10140">
    <property type="entry name" value="Toll/interleukin-1 receptor homology (TIR) domain"/>
    <property type="match status" value="1"/>
</dbReference>
<dbReference type="SUPFAM" id="SSF50998">
    <property type="entry name" value="Quinoprotein alcohol dehydrogenase-like"/>
    <property type="match status" value="1"/>
</dbReference>
<evidence type="ECO:0000313" key="7">
    <source>
        <dbReference type="Proteomes" id="UP001230426"/>
    </source>
</evidence>
<evidence type="ECO:0000256" key="2">
    <source>
        <dbReference type="ARBA" id="ARBA00022737"/>
    </source>
</evidence>
<proteinExistence type="predicted"/>
<keyword evidence="2" id="KW-0677">Repeat</keyword>
<keyword evidence="4" id="KW-1133">Transmembrane helix</keyword>
<evidence type="ECO:0000256" key="1">
    <source>
        <dbReference type="ARBA" id="ARBA00022574"/>
    </source>
</evidence>
<dbReference type="InterPro" id="IPR015943">
    <property type="entry name" value="WD40/YVTN_repeat-like_dom_sf"/>
</dbReference>
<dbReference type="Proteomes" id="UP001230426">
    <property type="component" value="Unassembled WGS sequence"/>
</dbReference>
<name>A0ABT9R6H3_9ACTN</name>
<dbReference type="SMART" id="SM00320">
    <property type="entry name" value="WD40"/>
    <property type="match status" value="4"/>
</dbReference>
<dbReference type="InterPro" id="IPR011047">
    <property type="entry name" value="Quinoprotein_ADH-like_sf"/>
</dbReference>
<keyword evidence="4" id="KW-0472">Membrane</keyword>
<gene>
    <name evidence="6" type="ORF">J2S55_004106</name>
</gene>
<feature type="region of interest" description="Disordered" evidence="3">
    <location>
        <begin position="910"/>
        <end position="948"/>
    </location>
</feature>
<dbReference type="InterPro" id="IPR000157">
    <property type="entry name" value="TIR_dom"/>
</dbReference>
<keyword evidence="7" id="KW-1185">Reference proteome</keyword>
<dbReference type="InterPro" id="IPR050505">
    <property type="entry name" value="WDR55/POC1"/>
</dbReference>
<dbReference type="PANTHER" id="PTHR44019:SF8">
    <property type="entry name" value="POC1 CENTRIOLAR PROTEIN HOMOLOG"/>
    <property type="match status" value="1"/>
</dbReference>
<dbReference type="SUPFAM" id="SSF52200">
    <property type="entry name" value="Toll/Interleukin receptor TIR domain"/>
    <property type="match status" value="1"/>
</dbReference>
<accession>A0ABT9R6H3</accession>
<sequence length="948" mass="102489">MQNRLQRFARPWWRPRSLRIFRDRTDLAAGGSAWPEIERALARSEWFLLVASPASAASPWVRREIQWWMSRKPGGADRFLIALTAGDIVWEGDDFDWCATTALPRRELAGAFAQEPIWADLRREKGLRGATAAGGDTGPGADGPEPLGDLVVADLAAPIRARPKDTMVGLHVRYRRRLRQTVGGVIAVLTALLVGLSYAAAVAFQQRDVATSREKVSNSRQLAATADSLLGTHADVAQLLSVAAYRLDDNPQTRAALFRAVTASPHLVRYLHAPEDISVVRASGDGESVVAGTRGGDLLRWNVATLERTHLTRMARPVVDVSVGFSGQAVAATDGVSIAYWDAREGAQELPGRPPMRATAVGLSPSGRFVALSEPPGEPYDKPARLAVFDRRDGEWRSFRPRDLPKGAAEIVFPSESSVIFFGSDGALEEWEVRPLRNRTVSTGFFPMYDPAGAISPTGRRLGMANGRTPASVWDRAERSYDPEKPDFVTPIRNGRPTAMAISGDGRRVAVASAGTVYVSDVTAEKMSDVTAEQNGQPRELTGNSSVNERGVVFLGAEGDRLVSASGRTLTLWDLRQVSRISTRIRMKVPWGCMACPGPRVEVRPDGRQFVIDRGGAEFHHADGSPAQDFPVKGQVPLSWSPHGHLILTVDGGAGDSYRVWDGHNRPLGSWKDPAALSIAWSRDSRRVIIAHPSGDITVRDVADGALVSESRALPVSDPDDVTSAVVNPGAMTAGFFETRWEHDGQVWVVDLASGRRRAVRGDPVEAIGFSGHHFLVQRENGRLDVFDERGEHHIRSIGGEGDPVGEMVTAPRSTLVARQRRDGTVLLVDIADGSTLGAFDLPSKSPTTRTGMALTPDGASLITVTEDDITGQEIGEAQVWDLSISRWLSTACATVGRDLTAAEWEQYVGTPAPATSPCGGAAARRGTDDRRRDGVPPRLRSSPTGMS</sequence>
<evidence type="ECO:0000259" key="5">
    <source>
        <dbReference type="Pfam" id="PF13676"/>
    </source>
</evidence>
<feature type="compositionally biased region" description="Basic and acidic residues" evidence="3">
    <location>
        <begin position="926"/>
        <end position="936"/>
    </location>
</feature>
<dbReference type="SUPFAM" id="SSF101908">
    <property type="entry name" value="Putative isomerase YbhE"/>
    <property type="match status" value="1"/>
</dbReference>
<comment type="caution">
    <text evidence="6">The sequence shown here is derived from an EMBL/GenBank/DDBJ whole genome shotgun (WGS) entry which is preliminary data.</text>
</comment>
<feature type="transmembrane region" description="Helical" evidence="4">
    <location>
        <begin position="182"/>
        <end position="204"/>
    </location>
</feature>
<feature type="domain" description="TIR" evidence="5">
    <location>
        <begin position="17"/>
        <end position="83"/>
    </location>
</feature>
<dbReference type="InterPro" id="IPR001680">
    <property type="entry name" value="WD40_rpt"/>
</dbReference>
<dbReference type="InterPro" id="IPR035897">
    <property type="entry name" value="Toll_tir_struct_dom_sf"/>
</dbReference>
<dbReference type="EMBL" id="JAUSRB010000002">
    <property type="protein sequence ID" value="MDP9864840.1"/>
    <property type="molecule type" value="Genomic_DNA"/>
</dbReference>
<dbReference type="Gene3D" id="2.130.10.10">
    <property type="entry name" value="YVTN repeat-like/Quinoprotein amine dehydrogenase"/>
    <property type="match status" value="3"/>
</dbReference>
<protein>
    <submittedName>
        <fullName evidence="6">WD40 repeat protein</fullName>
    </submittedName>
</protein>
<evidence type="ECO:0000256" key="3">
    <source>
        <dbReference type="SAM" id="MobiDB-lite"/>
    </source>
</evidence>
<dbReference type="Pfam" id="PF13676">
    <property type="entry name" value="TIR_2"/>
    <property type="match status" value="1"/>
</dbReference>
<evidence type="ECO:0000313" key="6">
    <source>
        <dbReference type="EMBL" id="MDP9864840.1"/>
    </source>
</evidence>
<evidence type="ECO:0000256" key="4">
    <source>
        <dbReference type="SAM" id="Phobius"/>
    </source>
</evidence>
<keyword evidence="1" id="KW-0853">WD repeat</keyword>
<organism evidence="6 7">
    <name type="scientific">Streptosporangium brasiliense</name>
    <dbReference type="NCBI Taxonomy" id="47480"/>
    <lineage>
        <taxon>Bacteria</taxon>
        <taxon>Bacillati</taxon>
        <taxon>Actinomycetota</taxon>
        <taxon>Actinomycetes</taxon>
        <taxon>Streptosporangiales</taxon>
        <taxon>Streptosporangiaceae</taxon>
        <taxon>Streptosporangium</taxon>
    </lineage>
</organism>
<keyword evidence="4" id="KW-0812">Transmembrane</keyword>